<proteinExistence type="inferred from homology"/>
<evidence type="ECO:0000259" key="3">
    <source>
        <dbReference type="Pfam" id="PF11838"/>
    </source>
</evidence>
<reference evidence="5 6" key="1">
    <citation type="submission" date="2020-10" db="EMBL/GenBank/DDBJ databases">
        <title>Novel species in genus Corynebacterium.</title>
        <authorList>
            <person name="Zhang G."/>
        </authorList>
    </citation>
    <scope>NUCLEOTIDE SEQUENCE [LARGE SCALE GENOMIC DNA]</scope>
    <source>
        <strain evidence="5 6">DSM 45110</strain>
    </source>
</reference>
<evidence type="ECO:0000259" key="4">
    <source>
        <dbReference type="Pfam" id="PF17900"/>
    </source>
</evidence>
<dbReference type="InterPro" id="IPR045357">
    <property type="entry name" value="Aminopeptidase_N-like_N"/>
</dbReference>
<sequence length="918" mass="100305">MTSTNLNHREAAERARLISHVHYGIELDLSEGGDASVTTFPTTTTIRFTSEAGSTFVDLRAPEVHAVVLDGQDITDAAVPVVDSSYDATAGIQLRDLSQGEHELVIRASGAYSTTGEGLHRFTDPADSEVYMYTQFETADAKRVFACFDQPDIKATYEVSVTTPDGWSVVTNNVMEEKSAAGGDAAGEDAGAGKTVHTSTVDYQLSTYLIAFCVGPWHVVRDEWTGSVTAHPETSAEATEAARQRGELITEGEMRVPLALYCRQSLAQYLDADELFEVTKQGFDYYAEHFGVGYPFYKYDQIFCPEYNMGAMENAGCVTIRDEYIFRSAASHYQYERRADTILHELAHMWFGDLVTMQWWDDLWLNESFATWSAAMSQAGATKYTTAWVTFANKEKAWAYGQDQLPSTHPVFSDASDIVTVDANFDGITYAKGASVLKQLAEYVGIEAFFSGIRAHFAAHAWGNATFADLLQALEKASGRDLSDWAAQWLKTTGINTLAPEFEVAENGIYSSFAITQTGAQPGAGETRTHRVAVGVYFLQESADGVSLERGARAELDVSGERTEVTALVGAKAGDLVLVNDDDLTYAFTQLDEQSLRTATENIEKITNPMPRSLIWSAAWQMTRNAQMKARDFVALVARGAAAETELAVLEQLLLQSRSAVSSFADEEWARTEGWRTLRGALLGGVGSSTGQAQLAFARAFVGSQHSEHSADVLRVLLGEKTEVDTAGPLQGKTAAEMAPGLDIDQDLRWSLIIALTGAQTASGESAEQVEARIAAELEKDSSSTGAALAVQARAARPDAENKRNIWEDITVRGPQLSNLQLRHKMAGFAHVGQGSLLEEFGPKYVDIAPRLWNALSPEMALRTLEGIYPSWDKREETDAAIAQLVDAQDTPAGLRRTLREGRDRVARAKAAREFDRS</sequence>
<dbReference type="InterPro" id="IPR027268">
    <property type="entry name" value="Peptidase_M4/M1_CTD_sf"/>
</dbReference>
<dbReference type="InterPro" id="IPR024571">
    <property type="entry name" value="ERAP1-like_C_dom"/>
</dbReference>
<dbReference type="SUPFAM" id="SSF55486">
    <property type="entry name" value="Metalloproteases ('zincins'), catalytic domain"/>
    <property type="match status" value="1"/>
</dbReference>
<keyword evidence="5" id="KW-0645">Protease</keyword>
<dbReference type="EC" id="3.4.11.2" evidence="5"/>
<comment type="similarity">
    <text evidence="1">Belongs to the peptidase M1 family.</text>
</comment>
<dbReference type="Pfam" id="PF17900">
    <property type="entry name" value="Peptidase_M1_N"/>
    <property type="match status" value="1"/>
</dbReference>
<dbReference type="EMBL" id="JADKMY010000002">
    <property type="protein sequence ID" value="MBF4553972.1"/>
    <property type="molecule type" value="Genomic_DNA"/>
</dbReference>
<dbReference type="CDD" id="cd09602">
    <property type="entry name" value="M1_APN"/>
    <property type="match status" value="1"/>
</dbReference>
<dbReference type="Gene3D" id="2.60.40.1730">
    <property type="entry name" value="tricorn interacting facor f3 domain"/>
    <property type="match status" value="1"/>
</dbReference>
<keyword evidence="5" id="KW-0031">Aminopeptidase</keyword>
<gene>
    <name evidence="5" type="primary">pepN</name>
    <name evidence="5" type="ORF">IRY30_07765</name>
</gene>
<dbReference type="RefSeq" id="WP_194556984.1">
    <property type="nucleotide sequence ID" value="NZ_JADKMY010000002.1"/>
</dbReference>
<accession>A0ABR9ZKQ6</accession>
<dbReference type="Gene3D" id="1.10.390.10">
    <property type="entry name" value="Neutral Protease Domain 2"/>
    <property type="match status" value="1"/>
</dbReference>
<feature type="domain" description="Peptidase M1 membrane alanine aminopeptidase" evidence="2">
    <location>
        <begin position="276"/>
        <end position="489"/>
    </location>
</feature>
<feature type="domain" description="ERAP1-like C-terminal" evidence="3">
    <location>
        <begin position="576"/>
        <end position="908"/>
    </location>
</feature>
<comment type="caution">
    <text evidence="5">The sequence shown here is derived from an EMBL/GenBank/DDBJ whole genome shotgun (WGS) entry which is preliminary data.</text>
</comment>
<dbReference type="InterPro" id="IPR042097">
    <property type="entry name" value="Aminopeptidase_N-like_N_sf"/>
</dbReference>
<dbReference type="GO" id="GO:0016285">
    <property type="term" value="F:alanyl aminopeptidase activity"/>
    <property type="evidence" value="ECO:0007669"/>
    <property type="project" value="UniProtKB-EC"/>
</dbReference>
<evidence type="ECO:0000256" key="1">
    <source>
        <dbReference type="ARBA" id="ARBA00010136"/>
    </source>
</evidence>
<dbReference type="Pfam" id="PF01433">
    <property type="entry name" value="Peptidase_M1"/>
    <property type="match status" value="1"/>
</dbReference>
<dbReference type="Proteomes" id="UP000635902">
    <property type="component" value="Unassembled WGS sequence"/>
</dbReference>
<keyword evidence="5" id="KW-0378">Hydrolase</keyword>
<keyword evidence="6" id="KW-1185">Reference proteome</keyword>
<evidence type="ECO:0000259" key="2">
    <source>
        <dbReference type="Pfam" id="PF01433"/>
    </source>
</evidence>
<dbReference type="PANTHER" id="PTHR11533">
    <property type="entry name" value="PROTEASE M1 ZINC METALLOPROTEASE"/>
    <property type="match status" value="1"/>
</dbReference>
<name>A0ABR9ZKQ6_9CORY</name>
<protein>
    <submittedName>
        <fullName evidence="5">Aminopeptidase N</fullName>
        <ecNumber evidence="5">3.4.11.2</ecNumber>
    </submittedName>
</protein>
<dbReference type="SUPFAM" id="SSF63737">
    <property type="entry name" value="Leukotriene A4 hydrolase N-terminal domain"/>
    <property type="match status" value="1"/>
</dbReference>
<dbReference type="InterPro" id="IPR050344">
    <property type="entry name" value="Peptidase_M1_aminopeptidases"/>
</dbReference>
<evidence type="ECO:0000313" key="5">
    <source>
        <dbReference type="EMBL" id="MBF4553972.1"/>
    </source>
</evidence>
<evidence type="ECO:0000313" key="6">
    <source>
        <dbReference type="Proteomes" id="UP000635902"/>
    </source>
</evidence>
<dbReference type="Pfam" id="PF11838">
    <property type="entry name" value="ERAP1_C"/>
    <property type="match status" value="1"/>
</dbReference>
<organism evidence="5 6">
    <name type="scientific">Corynebacterium suicordis DSM 45110</name>
    <dbReference type="NCBI Taxonomy" id="1121369"/>
    <lineage>
        <taxon>Bacteria</taxon>
        <taxon>Bacillati</taxon>
        <taxon>Actinomycetota</taxon>
        <taxon>Actinomycetes</taxon>
        <taxon>Mycobacteriales</taxon>
        <taxon>Corynebacteriaceae</taxon>
        <taxon>Corynebacterium</taxon>
    </lineage>
</organism>
<dbReference type="NCBIfam" id="TIGR02412">
    <property type="entry name" value="pepN_strep_liv"/>
    <property type="match status" value="1"/>
</dbReference>
<dbReference type="PANTHER" id="PTHR11533:SF174">
    <property type="entry name" value="PUROMYCIN-SENSITIVE AMINOPEPTIDASE-RELATED"/>
    <property type="match status" value="1"/>
</dbReference>
<dbReference type="InterPro" id="IPR014782">
    <property type="entry name" value="Peptidase_M1_dom"/>
</dbReference>
<feature type="domain" description="Aminopeptidase N-like N-terminal" evidence="4">
    <location>
        <begin position="37"/>
        <end position="180"/>
    </location>
</feature>
<dbReference type="InterPro" id="IPR012778">
    <property type="entry name" value="Pept_M1_aminopeptidase"/>
</dbReference>